<dbReference type="GO" id="GO:0016787">
    <property type="term" value="F:hydrolase activity"/>
    <property type="evidence" value="ECO:0007669"/>
    <property type="project" value="UniProtKB-KW"/>
</dbReference>
<dbReference type="Pfam" id="PF00493">
    <property type="entry name" value="MCM"/>
    <property type="match status" value="1"/>
</dbReference>
<dbReference type="PRINTS" id="PR01659">
    <property type="entry name" value="MCMPROTEIN3"/>
</dbReference>
<dbReference type="Gene3D" id="3.40.50.300">
    <property type="entry name" value="P-loop containing nucleotide triphosphate hydrolases"/>
    <property type="match status" value="1"/>
</dbReference>
<keyword evidence="7 14" id="KW-0378">Hydrolase</keyword>
<dbReference type="EC" id="3.6.4.12" evidence="14"/>
<keyword evidence="10 13" id="KW-0238">DNA-binding</keyword>
<evidence type="ECO:0000256" key="5">
    <source>
        <dbReference type="ARBA" id="ARBA00022705"/>
    </source>
</evidence>
<evidence type="ECO:0000256" key="13">
    <source>
        <dbReference type="RuleBase" id="RU004070"/>
    </source>
</evidence>
<dbReference type="InterPro" id="IPR001208">
    <property type="entry name" value="MCM_dom"/>
</dbReference>
<comment type="catalytic activity">
    <reaction evidence="14">
        <text>ATP + H2O = ADP + phosphate + H(+)</text>
        <dbReference type="Rhea" id="RHEA:13065"/>
        <dbReference type="ChEBI" id="CHEBI:15377"/>
        <dbReference type="ChEBI" id="CHEBI:15378"/>
        <dbReference type="ChEBI" id="CHEBI:30616"/>
        <dbReference type="ChEBI" id="CHEBI:43474"/>
        <dbReference type="ChEBI" id="CHEBI:456216"/>
        <dbReference type="EC" id="3.6.4.12"/>
    </reaction>
</comment>
<dbReference type="GeneTree" id="ENSGT01150000286966"/>
<keyword evidence="18" id="KW-1185">Reference proteome</keyword>
<comment type="subcellular location">
    <subcellularLocation>
        <location evidence="2">Chromosome</location>
    </subcellularLocation>
    <subcellularLocation>
        <location evidence="1 14">Nucleus</location>
    </subcellularLocation>
</comment>
<evidence type="ECO:0000256" key="6">
    <source>
        <dbReference type="ARBA" id="ARBA00022741"/>
    </source>
</evidence>
<evidence type="ECO:0000256" key="15">
    <source>
        <dbReference type="SAM" id="MobiDB-lite"/>
    </source>
</evidence>
<dbReference type="SUPFAM" id="SSF50249">
    <property type="entry name" value="Nucleic acid-binding proteins"/>
    <property type="match status" value="1"/>
</dbReference>
<feature type="compositionally biased region" description="Acidic residues" evidence="15">
    <location>
        <begin position="705"/>
        <end position="720"/>
    </location>
</feature>
<evidence type="ECO:0000256" key="10">
    <source>
        <dbReference type="ARBA" id="ARBA00023125"/>
    </source>
</evidence>
<keyword evidence="4" id="KW-0158">Chromosome</keyword>
<dbReference type="SMART" id="SM00350">
    <property type="entry name" value="MCM"/>
    <property type="match status" value="1"/>
</dbReference>
<dbReference type="InterPro" id="IPR056575">
    <property type="entry name" value="WH_MCM3_C"/>
</dbReference>
<evidence type="ECO:0000256" key="11">
    <source>
        <dbReference type="ARBA" id="ARBA00023242"/>
    </source>
</evidence>
<dbReference type="GO" id="GO:0003697">
    <property type="term" value="F:single-stranded DNA binding"/>
    <property type="evidence" value="ECO:0007669"/>
    <property type="project" value="TreeGrafter"/>
</dbReference>
<dbReference type="GO" id="GO:0006271">
    <property type="term" value="P:DNA strand elongation involved in DNA replication"/>
    <property type="evidence" value="ECO:0007669"/>
    <property type="project" value="TreeGrafter"/>
</dbReference>
<evidence type="ECO:0000313" key="17">
    <source>
        <dbReference type="Ensembl" id="ENSSHBP00005014441.1"/>
    </source>
</evidence>
<dbReference type="InterPro" id="IPR003593">
    <property type="entry name" value="AAA+_ATPase"/>
</dbReference>
<dbReference type="PRINTS" id="PR01657">
    <property type="entry name" value="MCMFAMILY"/>
</dbReference>
<feature type="region of interest" description="Disordered" evidence="15">
    <location>
        <begin position="667"/>
        <end position="741"/>
    </location>
</feature>
<dbReference type="InterPro" id="IPR012340">
    <property type="entry name" value="NA-bd_OB-fold"/>
</dbReference>
<dbReference type="PANTHER" id="PTHR11630">
    <property type="entry name" value="DNA REPLICATION LICENSING FACTOR MCM FAMILY MEMBER"/>
    <property type="match status" value="1"/>
</dbReference>
<keyword evidence="6 13" id="KW-0547">Nucleotide-binding</keyword>
<evidence type="ECO:0000256" key="12">
    <source>
        <dbReference type="ARBA" id="ARBA00023306"/>
    </source>
</evidence>
<comment type="subunit">
    <text evidence="14">Component of the MCM2-7 complex.</text>
</comment>
<dbReference type="OMA" id="NVYPQED"/>
<evidence type="ECO:0000256" key="9">
    <source>
        <dbReference type="ARBA" id="ARBA00022840"/>
    </source>
</evidence>
<evidence type="ECO:0000256" key="8">
    <source>
        <dbReference type="ARBA" id="ARBA00022806"/>
    </source>
</evidence>
<dbReference type="SMART" id="SM00382">
    <property type="entry name" value="AAA"/>
    <property type="match status" value="1"/>
</dbReference>
<dbReference type="InterPro" id="IPR018525">
    <property type="entry name" value="MCM_CS"/>
</dbReference>
<dbReference type="CDD" id="cd17754">
    <property type="entry name" value="MCM3"/>
    <property type="match status" value="1"/>
</dbReference>
<dbReference type="GO" id="GO:0042555">
    <property type="term" value="C:MCM complex"/>
    <property type="evidence" value="ECO:0007669"/>
    <property type="project" value="UniProtKB-UniRule"/>
</dbReference>
<dbReference type="Ensembl" id="ENSSHBT00005017354.1">
    <property type="protein sequence ID" value="ENSSHBP00005014441.1"/>
    <property type="gene ID" value="ENSSHBG00005012482.1"/>
</dbReference>
<protein>
    <recommendedName>
        <fullName evidence="14">DNA replication licensing factor MCM3</fullName>
        <ecNumber evidence="14">3.6.4.12</ecNumber>
    </recommendedName>
</protein>
<reference evidence="17" key="2">
    <citation type="submission" date="2025-08" db="UniProtKB">
        <authorList>
            <consortium name="Ensembl"/>
        </authorList>
    </citation>
    <scope>IDENTIFICATION</scope>
</reference>
<keyword evidence="12" id="KW-0131">Cell cycle</keyword>
<gene>
    <name evidence="17" type="primary">MCM3</name>
</gene>
<dbReference type="InterPro" id="IPR031327">
    <property type="entry name" value="MCM"/>
</dbReference>
<evidence type="ECO:0000256" key="14">
    <source>
        <dbReference type="RuleBase" id="RU368061"/>
    </source>
</evidence>
<sequence>MAAGGLEDAELREAQRDYLDFLDDEEDQGIYTSKVREMISDNQYRLLVSINDLRRKNEKRANQLLNNAFGELIAFQRALKDFVASVDATYAKQYEDFYIGLEGSFGSKHVSPRTLTACFLSCIVCVEGIVTKCSLVRPKIIRSVHYCPATKKTVERRYTDMTSLDAFPSSSIYPTKDEENNPLETEFGLSVYKDHQTITIQEMPEKAPAGQLPRSVDVVLDDDLVDKVKPGDRIQVVGTYRCLPGKKGGYTSGTFRTILIACHVKQMNKDVRPLYSAADVAKIKRFSKSRSKDIFDQLARSLAPSIHGHEYIKKALLCMLLGGVEKVLENGSRIRGDINILLIGDPSVAKSQLLRYVLCTAPRAIPTTGRGSSGVGLTAAVTTDQETGERRLEAGAMVLADRGVVCIDEFDKMSDIDRTAIHEVMEQGRVTIAKAGIHARLNSRCSVLAAANPVYGRYDQYKTPMENIGLQDSLLSRFDLLFIVLDQMDSEQDREISDHVLRMHRYRKPNEQDGDAMPLGSAVEVLATEDPDFAQEEEQELQVYEKHDDLLHGPNRRKEKIVSMEFMRKYIHVAKMIKPVLTEESASYIAEEYSRLRSQDQMNSDIAMVSPRSSSLLETSLSTLIRLSTAHAKARMNKTVDLQDAEAALELVQFAYFKKVLEKEKKRKKQAEDDSETEKEDEESQPKEERRLRRRKKTRTGGEGDSYDPYDFSDAEEEMPEVQAHTPKAPEASAAGEAKKPELAEPRLKAFKARLLEVFKASHAQSVGLKNMMESINRDNAEPFSLAEVEVALAHMQDDNQIMVSDDIIFLI</sequence>
<dbReference type="Pfam" id="PF17207">
    <property type="entry name" value="MCM_OB"/>
    <property type="match status" value="1"/>
</dbReference>
<evidence type="ECO:0000256" key="3">
    <source>
        <dbReference type="ARBA" id="ARBA00008010"/>
    </source>
</evidence>
<evidence type="ECO:0000259" key="16">
    <source>
        <dbReference type="PROSITE" id="PS50051"/>
    </source>
</evidence>
<keyword evidence="8 14" id="KW-0347">Helicase</keyword>
<comment type="similarity">
    <text evidence="3 13">Belongs to the MCM family.</text>
</comment>
<name>A0A672UGY7_STRHB</name>
<organism evidence="17 18">
    <name type="scientific">Strigops habroptila</name>
    <name type="common">Kakapo</name>
    <dbReference type="NCBI Taxonomy" id="2489341"/>
    <lineage>
        <taxon>Eukaryota</taxon>
        <taxon>Metazoa</taxon>
        <taxon>Chordata</taxon>
        <taxon>Craniata</taxon>
        <taxon>Vertebrata</taxon>
        <taxon>Euteleostomi</taxon>
        <taxon>Archelosauria</taxon>
        <taxon>Archosauria</taxon>
        <taxon>Dinosauria</taxon>
        <taxon>Saurischia</taxon>
        <taxon>Theropoda</taxon>
        <taxon>Coelurosauria</taxon>
        <taxon>Aves</taxon>
        <taxon>Neognathae</taxon>
        <taxon>Neoaves</taxon>
        <taxon>Telluraves</taxon>
        <taxon>Australaves</taxon>
        <taxon>Psittaciformes</taxon>
        <taxon>Psittacidae</taxon>
        <taxon>Strigops</taxon>
    </lineage>
</organism>
<evidence type="ECO:0000313" key="18">
    <source>
        <dbReference type="Proteomes" id="UP000472266"/>
    </source>
</evidence>
<dbReference type="PROSITE" id="PS50051">
    <property type="entry name" value="MCM_2"/>
    <property type="match status" value="1"/>
</dbReference>
<dbReference type="InterPro" id="IPR027417">
    <property type="entry name" value="P-loop_NTPase"/>
</dbReference>
<dbReference type="Pfam" id="PF23191">
    <property type="entry name" value="WHD_MCM3_C"/>
    <property type="match status" value="1"/>
</dbReference>
<dbReference type="Gene3D" id="2.40.50.140">
    <property type="entry name" value="Nucleic acid-binding proteins"/>
    <property type="match status" value="1"/>
</dbReference>
<dbReference type="PROSITE" id="PS00847">
    <property type="entry name" value="MCM_1"/>
    <property type="match status" value="1"/>
</dbReference>
<dbReference type="InParanoid" id="A0A672UGY7"/>
<dbReference type="SUPFAM" id="SSF52540">
    <property type="entry name" value="P-loop containing nucleoside triphosphate hydrolases"/>
    <property type="match status" value="1"/>
</dbReference>
<dbReference type="Gene3D" id="2.20.28.10">
    <property type="match status" value="1"/>
</dbReference>
<dbReference type="Gene3D" id="3.30.1640.10">
    <property type="entry name" value="mini-chromosome maintenance (MCM) complex, chain A, domain 1"/>
    <property type="match status" value="1"/>
</dbReference>
<comment type="function">
    <text evidence="14">Acts as component of the MCM2-7 complex (MCM complex) which is the replicative helicase essential for 'once per cell cycle' DNA replication initiation and elongation in eukaryotic cells. The active ATPase sites in the MCM2-7 ring are formed through the interaction surfaces of two neighboring subunits such that a critical structure of a conserved arginine finger motif is provided in trans relative to the ATP-binding site of the Walker A box of the adjacent subunit. The six ATPase active sites, however, are likely to contribute differentially to the complex helicase activity.</text>
</comment>
<dbReference type="Pfam" id="PF17855">
    <property type="entry name" value="MCM_lid"/>
    <property type="match status" value="1"/>
</dbReference>
<feature type="compositionally biased region" description="Acidic residues" evidence="15">
    <location>
        <begin position="673"/>
        <end position="683"/>
    </location>
</feature>
<reference evidence="17 18" key="1">
    <citation type="submission" date="2019-11" db="EMBL/GenBank/DDBJ databases">
        <title>Strigops habroptila (kakapo) genome, bStrHab1, primary haplotype, v2.</title>
        <authorList>
            <person name="Jarvis E.D."/>
            <person name="Howard J."/>
            <person name="Rhie A."/>
            <person name="Phillippy A."/>
            <person name="Korlach J."/>
            <person name="Digby A."/>
            <person name="Iorns D."/>
            <person name="Eason D."/>
            <person name="Robertson B."/>
            <person name="Raemaekers T."/>
            <person name="Howe K."/>
            <person name="Lewin H."/>
            <person name="Damas J."/>
            <person name="Hastie A."/>
            <person name="Tracey A."/>
            <person name="Chow W."/>
            <person name="Fedrigo O."/>
        </authorList>
    </citation>
    <scope>NUCLEOTIDE SEQUENCE [LARGE SCALE GENOMIC DNA]</scope>
</reference>
<dbReference type="GO" id="GO:0048471">
    <property type="term" value="C:perinuclear region of cytoplasm"/>
    <property type="evidence" value="ECO:0007669"/>
    <property type="project" value="Ensembl"/>
</dbReference>
<evidence type="ECO:0000256" key="2">
    <source>
        <dbReference type="ARBA" id="ARBA00004286"/>
    </source>
</evidence>
<dbReference type="FunCoup" id="A0A672UGY7">
    <property type="interactions" value="556"/>
</dbReference>
<dbReference type="GO" id="GO:0000727">
    <property type="term" value="P:double-strand break repair via break-induced replication"/>
    <property type="evidence" value="ECO:0007669"/>
    <property type="project" value="TreeGrafter"/>
</dbReference>
<reference evidence="17" key="3">
    <citation type="submission" date="2025-09" db="UniProtKB">
        <authorList>
            <consortium name="Ensembl"/>
        </authorList>
    </citation>
    <scope>IDENTIFICATION</scope>
</reference>
<keyword evidence="9 13" id="KW-0067">ATP-binding</keyword>
<keyword evidence="11 14" id="KW-0539">Nucleus</keyword>
<feature type="domain" description="MCM C-terminal AAA(+) ATPase" evidence="16">
    <location>
        <begin position="294"/>
        <end position="500"/>
    </location>
</feature>
<dbReference type="GO" id="GO:0005524">
    <property type="term" value="F:ATP binding"/>
    <property type="evidence" value="ECO:0007669"/>
    <property type="project" value="UniProtKB-UniRule"/>
</dbReference>
<evidence type="ECO:0000256" key="1">
    <source>
        <dbReference type="ARBA" id="ARBA00004123"/>
    </source>
</evidence>
<dbReference type="InterPro" id="IPR027925">
    <property type="entry name" value="MCM_N"/>
</dbReference>
<dbReference type="GO" id="GO:0071162">
    <property type="term" value="C:CMG complex"/>
    <property type="evidence" value="ECO:0007669"/>
    <property type="project" value="Ensembl"/>
</dbReference>
<dbReference type="AlphaFoldDB" id="A0A672UGY7"/>
<accession>A0A672UGY7</accession>
<dbReference type="InterPro" id="IPR033762">
    <property type="entry name" value="MCM_OB"/>
</dbReference>
<evidence type="ECO:0000256" key="4">
    <source>
        <dbReference type="ARBA" id="ARBA00022454"/>
    </source>
</evidence>
<dbReference type="GO" id="GO:1902975">
    <property type="term" value="P:mitotic DNA replication initiation"/>
    <property type="evidence" value="ECO:0007669"/>
    <property type="project" value="TreeGrafter"/>
</dbReference>
<dbReference type="InterPro" id="IPR008046">
    <property type="entry name" value="Mcm3"/>
</dbReference>
<dbReference type="FunFam" id="2.20.28.10:FF:000006">
    <property type="entry name" value="DNA helicase"/>
    <property type="match status" value="1"/>
</dbReference>
<dbReference type="FunFam" id="3.30.1640.10:FF:000002">
    <property type="entry name" value="DNA helicase"/>
    <property type="match status" value="1"/>
</dbReference>
<dbReference type="PANTHER" id="PTHR11630:SF106">
    <property type="entry name" value="DNA REPLICATION LICENSING FACTOR MCM3"/>
    <property type="match status" value="1"/>
</dbReference>
<dbReference type="GO" id="GO:0017116">
    <property type="term" value="F:single-stranded DNA helicase activity"/>
    <property type="evidence" value="ECO:0007669"/>
    <property type="project" value="TreeGrafter"/>
</dbReference>
<keyword evidence="5 14" id="KW-0235">DNA replication</keyword>
<dbReference type="InterPro" id="IPR041562">
    <property type="entry name" value="MCM_lid"/>
</dbReference>
<proteinExistence type="inferred from homology"/>
<evidence type="ECO:0000256" key="7">
    <source>
        <dbReference type="ARBA" id="ARBA00022801"/>
    </source>
</evidence>
<dbReference type="Pfam" id="PF14551">
    <property type="entry name" value="MCM_N"/>
    <property type="match status" value="1"/>
</dbReference>
<dbReference type="Proteomes" id="UP000472266">
    <property type="component" value="Chromosome 7"/>
</dbReference>